<name>K1UJ93_9ZZZZ</name>
<dbReference type="AlphaFoldDB" id="K1UJ93"/>
<reference evidence="1" key="1">
    <citation type="journal article" date="2013" name="Environ. Microbiol.">
        <title>Microbiota from the distal guts of lean and obese adolescents exhibit partial functional redundancy besides clear differences in community structure.</title>
        <authorList>
            <person name="Ferrer M."/>
            <person name="Ruiz A."/>
            <person name="Lanza F."/>
            <person name="Haange S.B."/>
            <person name="Oberbach A."/>
            <person name="Till H."/>
            <person name="Bargiela R."/>
            <person name="Campoy C."/>
            <person name="Segura M.T."/>
            <person name="Richter M."/>
            <person name="von Bergen M."/>
            <person name="Seifert J."/>
            <person name="Suarez A."/>
        </authorList>
    </citation>
    <scope>NUCLEOTIDE SEQUENCE</scope>
</reference>
<accession>K1UJ93</accession>
<proteinExistence type="predicted"/>
<protein>
    <submittedName>
        <fullName evidence="1">Uncharacterized protein</fullName>
    </submittedName>
</protein>
<comment type="caution">
    <text evidence="1">The sequence shown here is derived from an EMBL/GenBank/DDBJ whole genome shotgun (WGS) entry which is preliminary data.</text>
</comment>
<gene>
    <name evidence="1" type="ORF">LEA_01736</name>
</gene>
<evidence type="ECO:0000313" key="1">
    <source>
        <dbReference type="EMBL" id="EKC80104.1"/>
    </source>
</evidence>
<dbReference type="SUPFAM" id="SSF46785">
    <property type="entry name" value="Winged helix' DNA-binding domain"/>
    <property type="match status" value="1"/>
</dbReference>
<dbReference type="InterPro" id="IPR019238">
    <property type="entry name" value="AbiEi_2"/>
</dbReference>
<organism evidence="1">
    <name type="scientific">human gut metagenome</name>
    <dbReference type="NCBI Taxonomy" id="408170"/>
    <lineage>
        <taxon>unclassified sequences</taxon>
        <taxon>metagenomes</taxon>
        <taxon>organismal metagenomes</taxon>
    </lineage>
</organism>
<sequence>DAGLKVVFYLLQNADNIKKPYREIKEQIGVSLGSVKNVLDELARRGFVCDTKNGRIIKDKKQLLDLWVSNYNEVLKPKLLVGTMAFRTEENRNEWKNIALPKGMSWGGEPAANLTDGYLQPGLFDIYTEIPAAHLIRTGVVKQDANGEIHLYNKFWNWETDNRTVPAILIYADLMGSGNSRCLEAAQRILRNELKDFE</sequence>
<feature type="non-terminal residue" evidence="1">
    <location>
        <position position="1"/>
    </location>
</feature>
<dbReference type="InterPro" id="IPR036390">
    <property type="entry name" value="WH_DNA-bd_sf"/>
</dbReference>
<dbReference type="Pfam" id="PF09952">
    <property type="entry name" value="AbiEi_2"/>
    <property type="match status" value="1"/>
</dbReference>
<dbReference type="EMBL" id="AJWY01001209">
    <property type="protein sequence ID" value="EKC80104.1"/>
    <property type="molecule type" value="Genomic_DNA"/>
</dbReference>